<evidence type="ECO:0008006" key="3">
    <source>
        <dbReference type="Google" id="ProtNLM"/>
    </source>
</evidence>
<dbReference type="Gene3D" id="3.40.50.150">
    <property type="entry name" value="Vaccinia Virus protein VP39"/>
    <property type="match status" value="1"/>
</dbReference>
<dbReference type="Proteomes" id="UP000191931">
    <property type="component" value="Unassembled WGS sequence"/>
</dbReference>
<dbReference type="PANTHER" id="PTHR40036:SF1">
    <property type="entry name" value="MACROCIN O-METHYLTRANSFERASE"/>
    <property type="match status" value="1"/>
</dbReference>
<dbReference type="EMBL" id="FWEV01000175">
    <property type="protein sequence ID" value="SLM30964.1"/>
    <property type="molecule type" value="Genomic_DNA"/>
</dbReference>
<dbReference type="STRING" id="1246637.MTBBW1_2560005"/>
<keyword evidence="2" id="KW-1185">Reference proteome</keyword>
<dbReference type="OrthoDB" id="9799872at2"/>
<evidence type="ECO:0000313" key="1">
    <source>
        <dbReference type="EMBL" id="SLM30964.1"/>
    </source>
</evidence>
<dbReference type="AlphaFoldDB" id="A0A1W1HEN9"/>
<dbReference type="SUPFAM" id="SSF53335">
    <property type="entry name" value="S-adenosyl-L-methionine-dependent methyltransferases"/>
    <property type="match status" value="1"/>
</dbReference>
<dbReference type="InterPro" id="IPR029063">
    <property type="entry name" value="SAM-dependent_MTases_sf"/>
</dbReference>
<dbReference type="InterPro" id="IPR008884">
    <property type="entry name" value="TylF_MeTrfase"/>
</dbReference>
<dbReference type="Pfam" id="PF05711">
    <property type="entry name" value="TylF"/>
    <property type="match status" value="1"/>
</dbReference>
<dbReference type="RefSeq" id="WP_080809670.1">
    <property type="nucleotide sequence ID" value="NZ_LT828570.1"/>
</dbReference>
<proteinExistence type="predicted"/>
<protein>
    <recommendedName>
        <fullName evidence="3">dTDP-6-deoxy-L-hexose 3-O-methyltransferase</fullName>
    </recommendedName>
</protein>
<evidence type="ECO:0000313" key="2">
    <source>
        <dbReference type="Proteomes" id="UP000191931"/>
    </source>
</evidence>
<organism evidence="1 2">
    <name type="scientific">Desulfamplus magnetovallimortis</name>
    <dbReference type="NCBI Taxonomy" id="1246637"/>
    <lineage>
        <taxon>Bacteria</taxon>
        <taxon>Pseudomonadati</taxon>
        <taxon>Thermodesulfobacteriota</taxon>
        <taxon>Desulfobacteria</taxon>
        <taxon>Desulfobacterales</taxon>
        <taxon>Desulfobacteraceae</taxon>
        <taxon>Desulfamplus</taxon>
    </lineage>
</organism>
<dbReference type="PANTHER" id="PTHR40036">
    <property type="entry name" value="MACROCIN O-METHYLTRANSFERASE"/>
    <property type="match status" value="1"/>
</dbReference>
<name>A0A1W1HEN9_9BACT</name>
<gene>
    <name evidence="1" type="ORF">MTBBW1_2560005</name>
</gene>
<accession>A0A1W1HEN9</accession>
<reference evidence="1 2" key="1">
    <citation type="submission" date="2017-03" db="EMBL/GenBank/DDBJ databases">
        <authorList>
            <person name="Afonso C.L."/>
            <person name="Miller P.J."/>
            <person name="Scott M.A."/>
            <person name="Spackman E."/>
            <person name="Goraichik I."/>
            <person name="Dimitrov K.M."/>
            <person name="Suarez D.L."/>
            <person name="Swayne D.E."/>
        </authorList>
    </citation>
    <scope>NUCLEOTIDE SEQUENCE [LARGE SCALE GENOMIC DNA]</scope>
    <source>
        <strain evidence="1">PRJEB14757</strain>
    </source>
</reference>
<sequence length="221" mass="25178">MKIDQFNTELSWEYENGFYLTSDLTRMGKLLSHWELYKMIADIPGHIVECGVYKGVSLIQWATFRNLLENPFSRKIIGFDMFGPFPEGNTPQDKAYVEKWNILLKGSYMEKESIESSLKMKKLERIELIKGNLLSTLPEYIKGCPELKIALLHIDTDLEEPALCTLELLWPRLVTGGIAVLDDYGAVAGGTCAVDSFFKDINIQIKKLRISHEIPAYVVKP</sequence>